<sequence length="226" mass="24720">MNILALDCAVTRISLAVKTESKFISATYDIGMRQSEILVPSIDELLKKAEISPSELNTTALTLGPGSFTGLRLGISALKAIELAYNVPVYGISSLEAYAYPYLDFNYPVISCIDANKDKFYCRITDGEKTVLEDGDYEIEKIVSAAQNFDTMLICGPDCNKLAEQLRTALPQKKFLLPATPAMTAESLISITEKLIEKGAEPLKDYDGPVYLRASEAEIKLNSSIS</sequence>
<dbReference type="InterPro" id="IPR000905">
    <property type="entry name" value="Gcp-like_dom"/>
</dbReference>
<dbReference type="PANTHER" id="PTHR11735:SF11">
    <property type="entry name" value="TRNA THREONYLCARBAMOYLADENOSINE BIOSYNTHESIS PROTEIN TSAB"/>
    <property type="match status" value="1"/>
</dbReference>
<dbReference type="AlphaFoldDB" id="A0A1I3IPX3"/>
<name>A0A1I3IPX3_9SPIR</name>
<evidence type="ECO:0000313" key="2">
    <source>
        <dbReference type="EMBL" id="SFI50035.1"/>
    </source>
</evidence>
<dbReference type="Gene3D" id="3.30.420.200">
    <property type="match status" value="1"/>
</dbReference>
<dbReference type="GO" id="GO:0002949">
    <property type="term" value="P:tRNA threonylcarbamoyladenosine modification"/>
    <property type="evidence" value="ECO:0007669"/>
    <property type="project" value="InterPro"/>
</dbReference>
<dbReference type="SUPFAM" id="SSF53067">
    <property type="entry name" value="Actin-like ATPase domain"/>
    <property type="match status" value="1"/>
</dbReference>
<dbReference type="Gene3D" id="3.30.420.40">
    <property type="match status" value="1"/>
</dbReference>
<evidence type="ECO:0000313" key="3">
    <source>
        <dbReference type="Proteomes" id="UP000182737"/>
    </source>
</evidence>
<dbReference type="NCBIfam" id="TIGR03725">
    <property type="entry name" value="T6A_YeaZ"/>
    <property type="match status" value="1"/>
</dbReference>
<feature type="domain" description="Gcp-like" evidence="1">
    <location>
        <begin position="35"/>
        <end position="166"/>
    </location>
</feature>
<dbReference type="RefSeq" id="WP_074930379.1">
    <property type="nucleotide sequence ID" value="NZ_FORI01000002.1"/>
</dbReference>
<dbReference type="InterPro" id="IPR043129">
    <property type="entry name" value="ATPase_NBD"/>
</dbReference>
<evidence type="ECO:0000259" key="1">
    <source>
        <dbReference type="Pfam" id="PF00814"/>
    </source>
</evidence>
<gene>
    <name evidence="2" type="ORF">SAMN04487775_10260</name>
</gene>
<dbReference type="GO" id="GO:0005829">
    <property type="term" value="C:cytosol"/>
    <property type="evidence" value="ECO:0007669"/>
    <property type="project" value="TreeGrafter"/>
</dbReference>
<dbReference type="OrthoDB" id="9784166at2"/>
<dbReference type="EMBL" id="FORI01000002">
    <property type="protein sequence ID" value="SFI50035.1"/>
    <property type="molecule type" value="Genomic_DNA"/>
</dbReference>
<reference evidence="3" key="1">
    <citation type="submission" date="2016-10" db="EMBL/GenBank/DDBJ databases">
        <authorList>
            <person name="Varghese N."/>
            <person name="Submissions S."/>
        </authorList>
    </citation>
    <scope>NUCLEOTIDE SEQUENCE [LARGE SCALE GENOMIC DNA]</scope>
    <source>
        <strain evidence="3">XBD1002</strain>
    </source>
</reference>
<dbReference type="PANTHER" id="PTHR11735">
    <property type="entry name" value="TRNA N6-ADENOSINE THREONYLCARBAMOYLTRANSFERASE"/>
    <property type="match status" value="1"/>
</dbReference>
<protein>
    <submittedName>
        <fullName evidence="2">tRNA threonylcarbamoyladenosine biosynthesis protein TsaB</fullName>
    </submittedName>
</protein>
<accession>A0A1I3IPX3</accession>
<dbReference type="Proteomes" id="UP000182737">
    <property type="component" value="Unassembled WGS sequence"/>
</dbReference>
<organism evidence="2 3">
    <name type="scientific">Treponema bryantii</name>
    <dbReference type="NCBI Taxonomy" id="163"/>
    <lineage>
        <taxon>Bacteria</taxon>
        <taxon>Pseudomonadati</taxon>
        <taxon>Spirochaetota</taxon>
        <taxon>Spirochaetia</taxon>
        <taxon>Spirochaetales</taxon>
        <taxon>Treponemataceae</taxon>
        <taxon>Treponema</taxon>
    </lineage>
</organism>
<keyword evidence="3" id="KW-1185">Reference proteome</keyword>
<dbReference type="InterPro" id="IPR022496">
    <property type="entry name" value="T6A_TsaB"/>
</dbReference>
<proteinExistence type="predicted"/>
<dbReference type="Pfam" id="PF00814">
    <property type="entry name" value="TsaD"/>
    <property type="match status" value="1"/>
</dbReference>